<keyword evidence="2" id="KW-1185">Reference proteome</keyword>
<dbReference type="HOGENOM" id="CLU_118421_0_0_2"/>
<keyword evidence="1" id="KW-0456">Lyase</keyword>
<accession>G4RJJ6</accession>
<evidence type="ECO:0000313" key="2">
    <source>
        <dbReference type="Proteomes" id="UP000002654"/>
    </source>
</evidence>
<dbReference type="EC" id="4.2.1.1" evidence="1"/>
<sequence>MDYRLSEEIAKRAREGDLILRTAGANVNGLRSYLSGLDVEEVLYLPHTDCAALKLVYSAIVEGRPVDPAVEEALVSLYRGREFSTMEELERIHVELQTSILKSLFPRAKVSVEIIDVSKVKPLQRKSVYHLLKPSSRYDQEVLGAYIIQAPKREDVEADIKIAESLGLRPGRSEI</sequence>
<protein>
    <submittedName>
        <fullName evidence="1">Carbonic anhydrase</fullName>
        <ecNumber evidence="1">4.2.1.1</ecNumber>
    </submittedName>
</protein>
<dbReference type="InterPro" id="IPR036874">
    <property type="entry name" value="Carbonic_anhydrase_sf"/>
</dbReference>
<dbReference type="GO" id="GO:0008270">
    <property type="term" value="F:zinc ion binding"/>
    <property type="evidence" value="ECO:0007669"/>
    <property type="project" value="InterPro"/>
</dbReference>
<dbReference type="Proteomes" id="UP000002654">
    <property type="component" value="Chromosome"/>
</dbReference>
<name>G4RJJ6_THETK</name>
<reference evidence="1 2" key="1">
    <citation type="journal article" date="2011" name="PLoS ONE">
        <title>The complete genome sequence of Thermoproteus tenax: a physiologically versatile member of the Crenarchaeota.</title>
        <authorList>
            <person name="Siebers B."/>
            <person name="Zaparty M."/>
            <person name="Raddatz G."/>
            <person name="Tjaden B."/>
            <person name="Albers S.V."/>
            <person name="Bell S.D."/>
            <person name="Blombach F."/>
            <person name="Kletzin A."/>
            <person name="Kyrpides N."/>
            <person name="Lanz C."/>
            <person name="Plagens A."/>
            <person name="Rampp M."/>
            <person name="Rosinus A."/>
            <person name="von Jan M."/>
            <person name="Makarova K.S."/>
            <person name="Klenk H.P."/>
            <person name="Schuster S.C."/>
            <person name="Hensel R."/>
        </authorList>
    </citation>
    <scope>NUCLEOTIDE SEQUENCE [LARGE SCALE GENOMIC DNA]</scope>
    <source>
        <strain evidence="2">ATCC 35583 / DSM 2078 / JCM 9277 / NBRC 100435 / Kra 1</strain>
    </source>
</reference>
<evidence type="ECO:0000313" key="1">
    <source>
        <dbReference type="EMBL" id="CCC81741.1"/>
    </source>
</evidence>
<dbReference type="SUPFAM" id="SSF53056">
    <property type="entry name" value="beta-carbonic anhydrase, cab"/>
    <property type="match status" value="1"/>
</dbReference>
<dbReference type="KEGG" id="ttn:TTX_1098"/>
<dbReference type="STRING" id="768679.TTX_1098"/>
<dbReference type="eggNOG" id="arCOG02860">
    <property type="taxonomic scope" value="Archaea"/>
</dbReference>
<dbReference type="PaxDb" id="768679-TTX_1098"/>
<gene>
    <name evidence="1" type="ordered locus">TTX_1098</name>
</gene>
<dbReference type="EMBL" id="FN869859">
    <property type="protein sequence ID" value="CCC81741.1"/>
    <property type="molecule type" value="Genomic_DNA"/>
</dbReference>
<dbReference type="PATRIC" id="fig|768679.9.peg.1106"/>
<dbReference type="AlphaFoldDB" id="G4RJJ6"/>
<organism evidence="1 2">
    <name type="scientific">Thermoproteus tenax (strain ATCC 35583 / DSM 2078 / JCM 9277 / NBRC 100435 / Kra 1)</name>
    <dbReference type="NCBI Taxonomy" id="768679"/>
    <lineage>
        <taxon>Archaea</taxon>
        <taxon>Thermoproteota</taxon>
        <taxon>Thermoprotei</taxon>
        <taxon>Thermoproteales</taxon>
        <taxon>Thermoproteaceae</taxon>
        <taxon>Thermoproteus</taxon>
    </lineage>
</organism>
<dbReference type="GO" id="GO:0004089">
    <property type="term" value="F:carbonate dehydratase activity"/>
    <property type="evidence" value="ECO:0007669"/>
    <property type="project" value="UniProtKB-EC"/>
</dbReference>
<proteinExistence type="predicted"/>